<gene>
    <name evidence="2" type="ORF">BDA96_06G034400</name>
</gene>
<feature type="compositionally biased region" description="Polar residues" evidence="1">
    <location>
        <begin position="63"/>
        <end position="87"/>
    </location>
</feature>
<name>A0A921UBY4_SORBI</name>
<organism evidence="2 3">
    <name type="scientific">Sorghum bicolor</name>
    <name type="common">Sorghum</name>
    <name type="synonym">Sorghum vulgare</name>
    <dbReference type="NCBI Taxonomy" id="4558"/>
    <lineage>
        <taxon>Eukaryota</taxon>
        <taxon>Viridiplantae</taxon>
        <taxon>Streptophyta</taxon>
        <taxon>Embryophyta</taxon>
        <taxon>Tracheophyta</taxon>
        <taxon>Spermatophyta</taxon>
        <taxon>Magnoliopsida</taxon>
        <taxon>Liliopsida</taxon>
        <taxon>Poales</taxon>
        <taxon>Poaceae</taxon>
        <taxon>PACMAD clade</taxon>
        <taxon>Panicoideae</taxon>
        <taxon>Andropogonodae</taxon>
        <taxon>Andropogoneae</taxon>
        <taxon>Sorghinae</taxon>
        <taxon>Sorghum</taxon>
    </lineage>
</organism>
<evidence type="ECO:0000313" key="3">
    <source>
        <dbReference type="Proteomes" id="UP000807115"/>
    </source>
</evidence>
<dbReference type="EMBL" id="CM027685">
    <property type="protein sequence ID" value="KAG0525190.1"/>
    <property type="molecule type" value="Genomic_DNA"/>
</dbReference>
<proteinExistence type="predicted"/>
<evidence type="ECO:0000256" key="1">
    <source>
        <dbReference type="SAM" id="MobiDB-lite"/>
    </source>
</evidence>
<reference evidence="2" key="2">
    <citation type="submission" date="2020-10" db="EMBL/GenBank/DDBJ databases">
        <authorList>
            <person name="Cooper E.A."/>
            <person name="Brenton Z.W."/>
            <person name="Flinn B.S."/>
            <person name="Jenkins J."/>
            <person name="Shu S."/>
            <person name="Flowers D."/>
            <person name="Luo F."/>
            <person name="Wang Y."/>
            <person name="Xia P."/>
            <person name="Barry K."/>
            <person name="Daum C."/>
            <person name="Lipzen A."/>
            <person name="Yoshinaga Y."/>
            <person name="Schmutz J."/>
            <person name="Saski C."/>
            <person name="Vermerris W."/>
            <person name="Kresovich S."/>
        </authorList>
    </citation>
    <scope>NUCLEOTIDE SEQUENCE</scope>
</reference>
<evidence type="ECO:0000313" key="2">
    <source>
        <dbReference type="EMBL" id="KAG0525190.1"/>
    </source>
</evidence>
<sequence>MPMALWLLRPEPLPLGSLGSSVRWRRPPLPSGDAPVHPVASFPRHNVVPPILDAAWQRTVRSWPQAAGSSSTPAHVTQQAGPSQILSIGSLARSDPVN</sequence>
<accession>A0A921UBY4</accession>
<dbReference type="Proteomes" id="UP000807115">
    <property type="component" value="Chromosome 6"/>
</dbReference>
<comment type="caution">
    <text evidence="2">The sequence shown here is derived from an EMBL/GenBank/DDBJ whole genome shotgun (WGS) entry which is preliminary data.</text>
</comment>
<protein>
    <submittedName>
        <fullName evidence="2">Uncharacterized protein</fullName>
    </submittedName>
</protein>
<reference evidence="2" key="1">
    <citation type="journal article" date="2019" name="BMC Genomics">
        <title>A new reference genome for Sorghum bicolor reveals high levels of sequence similarity between sweet and grain genotypes: implications for the genetics of sugar metabolism.</title>
        <authorList>
            <person name="Cooper E.A."/>
            <person name="Brenton Z.W."/>
            <person name="Flinn B.S."/>
            <person name="Jenkins J."/>
            <person name="Shu S."/>
            <person name="Flowers D."/>
            <person name="Luo F."/>
            <person name="Wang Y."/>
            <person name="Xia P."/>
            <person name="Barry K."/>
            <person name="Daum C."/>
            <person name="Lipzen A."/>
            <person name="Yoshinaga Y."/>
            <person name="Schmutz J."/>
            <person name="Saski C."/>
            <person name="Vermerris W."/>
            <person name="Kresovich S."/>
        </authorList>
    </citation>
    <scope>NUCLEOTIDE SEQUENCE</scope>
</reference>
<dbReference type="AlphaFoldDB" id="A0A921UBY4"/>
<feature type="region of interest" description="Disordered" evidence="1">
    <location>
        <begin position="63"/>
        <end position="98"/>
    </location>
</feature>